<reference evidence="2 3" key="1">
    <citation type="submission" date="2015-11" db="EMBL/GenBank/DDBJ databases">
        <title>Butyribacter intestini gen. nov., sp. nov., a butyric acid-producing bacterium of the family Lachnospiraceae isolated from the human faeces.</title>
        <authorList>
            <person name="Zou Y."/>
            <person name="Xue W."/>
            <person name="Luo G."/>
            <person name="Lv M."/>
        </authorList>
    </citation>
    <scope>NUCLEOTIDE SEQUENCE [LARGE SCALE GENOMIC DNA]</scope>
    <source>
        <strain evidence="2 3">ACET-33324</strain>
    </source>
</reference>
<accession>A0A0V8QCE5</accession>
<dbReference type="Proteomes" id="UP000054874">
    <property type="component" value="Unassembled WGS sequence"/>
</dbReference>
<comment type="caution">
    <text evidence="2">The sequence shown here is derived from an EMBL/GenBank/DDBJ whole genome shotgun (WGS) entry which is preliminary data.</text>
</comment>
<dbReference type="EMBL" id="LNAM01000183">
    <property type="protein sequence ID" value="KSV58180.1"/>
    <property type="molecule type" value="Genomic_DNA"/>
</dbReference>
<dbReference type="RefSeq" id="WP_058353593.1">
    <property type="nucleotide sequence ID" value="NZ_CABMMD010000183.1"/>
</dbReference>
<sequence length="79" mass="8926">MEKSSKCSKLLPYHIIVAASSGDVEAINKVLKHYEGYIAALATRKLYDECGNPHYCVDETLRRRLETKLITKILAFKVA</sequence>
<organism evidence="2 3">
    <name type="scientific">Acetivibrio ethanolgignens</name>
    <dbReference type="NCBI Taxonomy" id="290052"/>
    <lineage>
        <taxon>Bacteria</taxon>
        <taxon>Bacillati</taxon>
        <taxon>Bacillota</taxon>
        <taxon>Clostridia</taxon>
        <taxon>Eubacteriales</taxon>
        <taxon>Oscillospiraceae</taxon>
        <taxon>Acetivibrio</taxon>
    </lineage>
</organism>
<dbReference type="STRING" id="290052.ASU35_13960"/>
<name>A0A0V8QCE5_9FIRM</name>
<dbReference type="OrthoDB" id="9801453at2"/>
<evidence type="ECO:0000313" key="2">
    <source>
        <dbReference type="EMBL" id="KSV58180.1"/>
    </source>
</evidence>
<keyword evidence="3" id="KW-1185">Reference proteome</keyword>
<evidence type="ECO:0000313" key="3">
    <source>
        <dbReference type="Proteomes" id="UP000054874"/>
    </source>
</evidence>
<feature type="domain" description="Helix-turn-helix conjugative transposon-like" evidence="1">
    <location>
        <begin position="13"/>
        <end position="77"/>
    </location>
</feature>
<dbReference type="InterPro" id="IPR024760">
    <property type="entry name" value="HTH_dom_conjug_TS-like"/>
</dbReference>
<gene>
    <name evidence="2" type="ORF">ASU35_13960</name>
</gene>
<evidence type="ECO:0000259" key="1">
    <source>
        <dbReference type="Pfam" id="PF12645"/>
    </source>
</evidence>
<dbReference type="Pfam" id="PF12645">
    <property type="entry name" value="HTH_16"/>
    <property type="match status" value="1"/>
</dbReference>
<proteinExistence type="predicted"/>
<dbReference type="AlphaFoldDB" id="A0A0V8QCE5"/>
<protein>
    <submittedName>
        <fullName evidence="2">Transcriptional regulator</fullName>
    </submittedName>
</protein>